<reference evidence="3" key="2">
    <citation type="journal article" date="2022" name="Microbiol. Resour. Announc.">
        <title>Metagenome Sequencing to Explore Phylogenomics of Terrestrial Cyanobacteria.</title>
        <authorList>
            <person name="Ward R.D."/>
            <person name="Stajich J.E."/>
            <person name="Johansen J.R."/>
            <person name="Huntemann M."/>
            <person name="Clum A."/>
            <person name="Foster B."/>
            <person name="Foster B."/>
            <person name="Roux S."/>
            <person name="Palaniappan K."/>
            <person name="Varghese N."/>
            <person name="Mukherjee S."/>
            <person name="Reddy T.B.K."/>
            <person name="Daum C."/>
            <person name="Copeland A."/>
            <person name="Chen I.A."/>
            <person name="Ivanova N.N."/>
            <person name="Kyrpides N.C."/>
            <person name="Shapiro N."/>
            <person name="Eloe-Fadrosh E.A."/>
            <person name="Pietrasiak N."/>
        </authorList>
    </citation>
    <scope>NUCLEOTIDE SEQUENCE</scope>
    <source>
        <strain evidence="3">CPER-KK1</strain>
    </source>
</reference>
<organism evidence="3 4">
    <name type="scientific">Symplocastrum torsivum CPER-KK1</name>
    <dbReference type="NCBI Taxonomy" id="450513"/>
    <lineage>
        <taxon>Bacteria</taxon>
        <taxon>Bacillati</taxon>
        <taxon>Cyanobacteriota</taxon>
        <taxon>Cyanophyceae</taxon>
        <taxon>Oscillatoriophycideae</taxon>
        <taxon>Oscillatoriales</taxon>
        <taxon>Microcoleaceae</taxon>
        <taxon>Symplocastrum</taxon>
    </lineage>
</organism>
<dbReference type="InterPro" id="IPR021478">
    <property type="entry name" value="DUF3131"/>
</dbReference>
<evidence type="ECO:0000313" key="3">
    <source>
        <dbReference type="EMBL" id="MBW4545829.1"/>
    </source>
</evidence>
<dbReference type="AlphaFoldDB" id="A0A951PMU2"/>
<feature type="domain" description="DUF3131" evidence="2">
    <location>
        <begin position="504"/>
        <end position="877"/>
    </location>
</feature>
<sequence>MMQKRHQQKWLRLIALFLIGAVSQSLLTVFLSKPSVAQIPTTAPNACAEISAPLTPEEQIYAKAAWQYFVNNYQPATGFTNSVGGYPSGSLWDIGNYLMALNSARWLNLIDQGEFDSRLNQFLKTLSELKLFEDTLPNKVYNAATGQMTDYGNNPLERGIGWSALDVGRILAAFHVVRTCHPQYGDWIKGILDKWKIERSLKDDQLYGAMVLPNKETLLVQEGRLGYEEYAARGYELWGFKASKALALEPYQFVDINGVKVPVDTRDYQSTQANNYVVSESYILDGIEFGLEGALKEYAANVLEVQKRRFDATGQLTSVSEDNIDQAPYFLYNTVYSNGNSWATITEENKLYPQLRSISTKAAFGWRYLYPDNAYAQKVFDAVKDLRSPDGGGFYAGLYEETKQPNKSLTGNTNGLILEILYYKARGNRPLIGSSLVTFAAPGQPNSNAATPTATGSSSQGRQNSAPVPAETPVIAVAPIPPVGKPQPSAFPKLARPLTVPERRYAEAAWQYFKANYQSNSGLVDDRSDMKDATLWGLGDYLAALNAARALDIITEREFSDRTRHLLGALKRLPLFAGQLPHRGYDTQSLQPVDYGGNPATQGSSNPTAEGTGWSALDIGRVLAALYTLKNYHPEYTKAVDEIVLEWSYSQVVRDGLLFSGRVTKDENGRLLTRVNHETRLGYEEYAARAFQLWGFNTNRSAVGGQYQTTSVEGVEVPTQRHQQSAQDTVSNPFVLYGLEFGYDPQMRQLVQPILQAQESRYRRTGTFTAAATTLLDKPPYVVHNTITSREGAWATLADDGKSVPDVRTVSTAVAFGFHALFPENGYTRQLWEATIDLYNPQLGYYEGFYEKTGKPTTALGGSSNSLILQSLLYRATNHQPLIRPETSMNSPWWRAVAAGDAGRGLPNSATQTARLITDSTGAYWVSVSDSTTPITLQGLGAGRDSSPSLSSER</sequence>
<protein>
    <submittedName>
        <fullName evidence="3">DUF3131 domain-containing protein</fullName>
    </submittedName>
</protein>
<evidence type="ECO:0000256" key="1">
    <source>
        <dbReference type="SAM" id="MobiDB-lite"/>
    </source>
</evidence>
<dbReference type="EMBL" id="JAHHIF010000018">
    <property type="protein sequence ID" value="MBW4545829.1"/>
    <property type="molecule type" value="Genomic_DNA"/>
</dbReference>
<name>A0A951PMU2_9CYAN</name>
<evidence type="ECO:0000259" key="2">
    <source>
        <dbReference type="Pfam" id="PF11329"/>
    </source>
</evidence>
<proteinExistence type="predicted"/>
<feature type="region of interest" description="Disordered" evidence="1">
    <location>
        <begin position="443"/>
        <end position="468"/>
    </location>
</feature>
<evidence type="ECO:0000313" key="4">
    <source>
        <dbReference type="Proteomes" id="UP000753908"/>
    </source>
</evidence>
<accession>A0A951PMU2</accession>
<feature type="compositionally biased region" description="Polar residues" evidence="1">
    <location>
        <begin position="444"/>
        <end position="465"/>
    </location>
</feature>
<feature type="domain" description="DUF3131" evidence="2">
    <location>
        <begin position="61"/>
        <end position="427"/>
    </location>
</feature>
<dbReference type="Pfam" id="PF11329">
    <property type="entry name" value="DUF3131"/>
    <property type="match status" value="2"/>
</dbReference>
<comment type="caution">
    <text evidence="3">The sequence shown here is derived from an EMBL/GenBank/DDBJ whole genome shotgun (WGS) entry which is preliminary data.</text>
</comment>
<gene>
    <name evidence="3" type="ORF">KME25_15490</name>
</gene>
<reference evidence="3" key="1">
    <citation type="submission" date="2021-05" db="EMBL/GenBank/DDBJ databases">
        <authorList>
            <person name="Pietrasiak N."/>
            <person name="Ward R."/>
            <person name="Stajich J.E."/>
            <person name="Kurbessoian T."/>
        </authorList>
    </citation>
    <scope>NUCLEOTIDE SEQUENCE</scope>
    <source>
        <strain evidence="3">CPER-KK1</strain>
    </source>
</reference>
<dbReference type="Proteomes" id="UP000753908">
    <property type="component" value="Unassembled WGS sequence"/>
</dbReference>
<dbReference type="Gene3D" id="1.50.10.140">
    <property type="match status" value="2"/>
</dbReference>